<protein>
    <submittedName>
        <fullName evidence="8">Cation:H+ antiporter</fullName>
    </submittedName>
</protein>
<reference evidence="8" key="1">
    <citation type="submission" date="2023-07" db="EMBL/GenBank/DDBJ databases">
        <title>Genomic Encyclopedia of Type Strains, Phase IV (KMG-IV): sequencing the most valuable type-strain genomes for metagenomic binning, comparative biology and taxonomic classification.</title>
        <authorList>
            <person name="Goeker M."/>
        </authorList>
    </citation>
    <scope>NUCLEOTIDE SEQUENCE</scope>
    <source>
        <strain evidence="8">DSM 21202</strain>
    </source>
</reference>
<feature type="transmembrane region" description="Helical" evidence="6">
    <location>
        <begin position="72"/>
        <end position="95"/>
    </location>
</feature>
<feature type="domain" description="Sodium/calcium exchanger membrane region" evidence="7">
    <location>
        <begin position="194"/>
        <end position="338"/>
    </location>
</feature>
<evidence type="ECO:0000256" key="2">
    <source>
        <dbReference type="ARBA" id="ARBA00022692"/>
    </source>
</evidence>
<feature type="transmembrane region" description="Helical" evidence="6">
    <location>
        <begin position="291"/>
        <end position="309"/>
    </location>
</feature>
<dbReference type="RefSeq" id="WP_306883502.1">
    <property type="nucleotide sequence ID" value="NZ_JAUSUL010000001.1"/>
</dbReference>
<dbReference type="GO" id="GO:0008273">
    <property type="term" value="F:calcium, potassium:sodium antiporter activity"/>
    <property type="evidence" value="ECO:0007669"/>
    <property type="project" value="TreeGrafter"/>
</dbReference>
<name>A0AAE3VKY7_9HYPH</name>
<dbReference type="PANTHER" id="PTHR10846:SF8">
    <property type="entry name" value="INNER MEMBRANE PROTEIN YRBG"/>
    <property type="match status" value="1"/>
</dbReference>
<dbReference type="Gene3D" id="1.20.1420.30">
    <property type="entry name" value="NCX, central ion-binding region"/>
    <property type="match status" value="2"/>
</dbReference>
<comment type="caution">
    <text evidence="8">The sequence shown here is derived from an EMBL/GenBank/DDBJ whole genome shotgun (WGS) entry which is preliminary data.</text>
</comment>
<evidence type="ECO:0000256" key="5">
    <source>
        <dbReference type="SAM" id="MobiDB-lite"/>
    </source>
</evidence>
<dbReference type="GO" id="GO:0005886">
    <property type="term" value="C:plasma membrane"/>
    <property type="evidence" value="ECO:0007669"/>
    <property type="project" value="TreeGrafter"/>
</dbReference>
<dbReference type="GO" id="GO:0005262">
    <property type="term" value="F:calcium channel activity"/>
    <property type="evidence" value="ECO:0007669"/>
    <property type="project" value="TreeGrafter"/>
</dbReference>
<sequence>MFEQPIVALGAFVAAAVVITLAGIRMSGTADELADRTGLGEALIGGILLGASTSLSGTVTSVTAAYGGYASLAVSNAIGGIAAQTVFLAIADLIYRRSNLEHAAASETNLIQGALLVVLLAIPALAMVTPEFAIFAIHPVTPILLAAYIYGLRLTHAAQMAPMWSPRKTRETRDDVPEEPDDDDPSTKRLVAEFAGLLAAVGFSGWILANSAVTISEWAGLSQTLVGTLFTAITTSLPELVTTIAAVRRGALQLAVGGIIGGNTFDVLFLVGADVAYRDGSIFHAVGEREVFLLVWSILMTGILLLGLIRREKHGVAGIGFESAALLAVFGVGVAIQVALG</sequence>
<dbReference type="Proteomes" id="UP001229244">
    <property type="component" value="Unassembled WGS sequence"/>
</dbReference>
<evidence type="ECO:0000256" key="1">
    <source>
        <dbReference type="ARBA" id="ARBA00004141"/>
    </source>
</evidence>
<feature type="transmembrane region" description="Helical" evidence="6">
    <location>
        <begin position="107"/>
        <end position="126"/>
    </location>
</feature>
<evidence type="ECO:0000259" key="7">
    <source>
        <dbReference type="Pfam" id="PF01699"/>
    </source>
</evidence>
<dbReference type="InterPro" id="IPR044880">
    <property type="entry name" value="NCX_ion-bd_dom_sf"/>
</dbReference>
<keyword evidence="3 6" id="KW-1133">Transmembrane helix</keyword>
<gene>
    <name evidence="8" type="ORF">J2S73_000142</name>
</gene>
<dbReference type="InterPro" id="IPR004481">
    <property type="entry name" value="K/Na/Ca-exchanger"/>
</dbReference>
<feature type="transmembrane region" description="Helical" evidence="6">
    <location>
        <begin position="6"/>
        <end position="24"/>
    </location>
</feature>
<dbReference type="GO" id="GO:0006874">
    <property type="term" value="P:intracellular calcium ion homeostasis"/>
    <property type="evidence" value="ECO:0007669"/>
    <property type="project" value="TreeGrafter"/>
</dbReference>
<accession>A0AAE3VKY7</accession>
<evidence type="ECO:0000256" key="6">
    <source>
        <dbReference type="SAM" id="Phobius"/>
    </source>
</evidence>
<dbReference type="PANTHER" id="PTHR10846">
    <property type="entry name" value="SODIUM/POTASSIUM/CALCIUM EXCHANGER"/>
    <property type="match status" value="1"/>
</dbReference>
<evidence type="ECO:0000256" key="4">
    <source>
        <dbReference type="ARBA" id="ARBA00023136"/>
    </source>
</evidence>
<dbReference type="AlphaFoldDB" id="A0AAE3VKY7"/>
<feature type="transmembrane region" description="Helical" evidence="6">
    <location>
        <begin position="190"/>
        <end position="209"/>
    </location>
</feature>
<comment type="subcellular location">
    <subcellularLocation>
        <location evidence="1">Membrane</location>
        <topology evidence="1">Multi-pass membrane protein</topology>
    </subcellularLocation>
</comment>
<feature type="transmembrane region" description="Helical" evidence="6">
    <location>
        <begin position="229"/>
        <end position="247"/>
    </location>
</feature>
<feature type="transmembrane region" description="Helical" evidence="6">
    <location>
        <begin position="132"/>
        <end position="150"/>
    </location>
</feature>
<proteinExistence type="predicted"/>
<feature type="domain" description="Sodium/calcium exchanger membrane region" evidence="7">
    <location>
        <begin position="8"/>
        <end position="145"/>
    </location>
</feature>
<keyword evidence="9" id="KW-1185">Reference proteome</keyword>
<feature type="transmembrane region" description="Helical" evidence="6">
    <location>
        <begin position="44"/>
        <end position="66"/>
    </location>
</feature>
<organism evidence="8 9">
    <name type="scientific">Amorphus orientalis</name>
    <dbReference type="NCBI Taxonomy" id="649198"/>
    <lineage>
        <taxon>Bacteria</taxon>
        <taxon>Pseudomonadati</taxon>
        <taxon>Pseudomonadota</taxon>
        <taxon>Alphaproteobacteria</taxon>
        <taxon>Hyphomicrobiales</taxon>
        <taxon>Amorphaceae</taxon>
        <taxon>Amorphus</taxon>
    </lineage>
</organism>
<feature type="transmembrane region" description="Helical" evidence="6">
    <location>
        <begin position="254"/>
        <end position="271"/>
    </location>
</feature>
<evidence type="ECO:0000256" key="3">
    <source>
        <dbReference type="ARBA" id="ARBA00022989"/>
    </source>
</evidence>
<feature type="region of interest" description="Disordered" evidence="5">
    <location>
        <begin position="164"/>
        <end position="187"/>
    </location>
</feature>
<keyword evidence="4 6" id="KW-0472">Membrane</keyword>
<keyword evidence="2 6" id="KW-0812">Transmembrane</keyword>
<dbReference type="Pfam" id="PF01699">
    <property type="entry name" value="Na_Ca_ex"/>
    <property type="match status" value="2"/>
</dbReference>
<feature type="transmembrane region" description="Helical" evidence="6">
    <location>
        <begin position="316"/>
        <end position="340"/>
    </location>
</feature>
<evidence type="ECO:0000313" key="8">
    <source>
        <dbReference type="EMBL" id="MDQ0313705.1"/>
    </source>
</evidence>
<dbReference type="InterPro" id="IPR004837">
    <property type="entry name" value="NaCa_Exmemb"/>
</dbReference>
<dbReference type="EMBL" id="JAUSUL010000001">
    <property type="protein sequence ID" value="MDQ0313705.1"/>
    <property type="molecule type" value="Genomic_DNA"/>
</dbReference>
<evidence type="ECO:0000313" key="9">
    <source>
        <dbReference type="Proteomes" id="UP001229244"/>
    </source>
</evidence>